<dbReference type="SUPFAM" id="SSF158472">
    <property type="entry name" value="HAMP domain-like"/>
    <property type="match status" value="1"/>
</dbReference>
<keyword evidence="2" id="KW-1003">Cell membrane</keyword>
<comment type="subcellular location">
    <subcellularLocation>
        <location evidence="1">Cell membrane</location>
        <topology evidence="1">Multi-pass membrane protein</topology>
    </subcellularLocation>
</comment>
<keyword evidence="6 7" id="KW-0472">Membrane</keyword>
<feature type="transmembrane region" description="Helical" evidence="7">
    <location>
        <begin position="301"/>
        <end position="325"/>
    </location>
</feature>
<dbReference type="PANTHER" id="PTHR34220">
    <property type="entry name" value="SENSOR HISTIDINE KINASE YPDA"/>
    <property type="match status" value="1"/>
</dbReference>
<evidence type="ECO:0000313" key="10">
    <source>
        <dbReference type="Proteomes" id="UP000275076"/>
    </source>
</evidence>
<feature type="domain" description="HAMP" evidence="8">
    <location>
        <begin position="318"/>
        <end position="370"/>
    </location>
</feature>
<name>A0A428N5E7_9BACI</name>
<protein>
    <submittedName>
        <fullName evidence="9">Sensor histidine kinase</fullName>
    </submittedName>
</protein>
<dbReference type="OrthoDB" id="9776552at2"/>
<keyword evidence="10" id="KW-1185">Reference proteome</keyword>
<reference evidence="9 10" key="1">
    <citation type="submission" date="2018-10" db="EMBL/GenBank/DDBJ databases">
        <title>Draft genome sequence of Bacillus salarius IM0101, isolated from a hypersaline soil in Inner Mongolia, China.</title>
        <authorList>
            <person name="Yamprayoonswat W."/>
            <person name="Boonvisut S."/>
            <person name="Jumpathong W."/>
            <person name="Sittihan S."/>
            <person name="Ruangsuj P."/>
            <person name="Wanthongcharoen S."/>
            <person name="Thongpramul N."/>
            <person name="Pimmason S."/>
            <person name="Yu B."/>
            <person name="Yasawong M."/>
        </authorList>
    </citation>
    <scope>NUCLEOTIDE SEQUENCE [LARGE SCALE GENOMIC DNA]</scope>
    <source>
        <strain evidence="9 10">IM0101</strain>
    </source>
</reference>
<dbReference type="PANTHER" id="PTHR34220:SF7">
    <property type="entry name" value="SENSOR HISTIDINE KINASE YPDA"/>
    <property type="match status" value="1"/>
</dbReference>
<dbReference type="InterPro" id="IPR003660">
    <property type="entry name" value="HAMP_dom"/>
</dbReference>
<dbReference type="Pfam" id="PF02518">
    <property type="entry name" value="HATPase_c"/>
    <property type="match status" value="1"/>
</dbReference>
<dbReference type="SUPFAM" id="SSF55874">
    <property type="entry name" value="ATPase domain of HSP90 chaperone/DNA topoisomerase II/histidine kinase"/>
    <property type="match status" value="1"/>
</dbReference>
<dbReference type="Gene3D" id="1.10.8.500">
    <property type="entry name" value="HAMP domain in histidine kinase"/>
    <property type="match status" value="1"/>
</dbReference>
<dbReference type="InterPro" id="IPR010559">
    <property type="entry name" value="Sig_transdc_His_kin_internal"/>
</dbReference>
<feature type="transmembrane region" description="Helical" evidence="7">
    <location>
        <begin position="12"/>
        <end position="37"/>
    </location>
</feature>
<evidence type="ECO:0000256" key="2">
    <source>
        <dbReference type="ARBA" id="ARBA00022475"/>
    </source>
</evidence>
<dbReference type="AlphaFoldDB" id="A0A428N5E7"/>
<evidence type="ECO:0000313" key="9">
    <source>
        <dbReference type="EMBL" id="RSL33538.1"/>
    </source>
</evidence>
<dbReference type="Gene3D" id="3.30.450.20">
    <property type="entry name" value="PAS domain"/>
    <property type="match status" value="1"/>
</dbReference>
<dbReference type="InterPro" id="IPR050640">
    <property type="entry name" value="Bact_2-comp_sensor_kinase"/>
</dbReference>
<dbReference type="GO" id="GO:0005886">
    <property type="term" value="C:plasma membrane"/>
    <property type="evidence" value="ECO:0007669"/>
    <property type="project" value="UniProtKB-SubCell"/>
</dbReference>
<dbReference type="Gene3D" id="3.30.565.10">
    <property type="entry name" value="Histidine kinase-like ATPase, C-terminal domain"/>
    <property type="match status" value="1"/>
</dbReference>
<keyword evidence="5 9" id="KW-0418">Kinase</keyword>
<keyword evidence="3" id="KW-0597">Phosphoprotein</keyword>
<dbReference type="InterPro" id="IPR003594">
    <property type="entry name" value="HATPase_dom"/>
</dbReference>
<keyword evidence="7" id="KW-0812">Transmembrane</keyword>
<accession>A0A428N5E7</accession>
<evidence type="ECO:0000256" key="5">
    <source>
        <dbReference type="ARBA" id="ARBA00022777"/>
    </source>
</evidence>
<organism evidence="9 10">
    <name type="scientific">Salibacterium salarium</name>
    <dbReference type="NCBI Taxonomy" id="284579"/>
    <lineage>
        <taxon>Bacteria</taxon>
        <taxon>Bacillati</taxon>
        <taxon>Bacillota</taxon>
        <taxon>Bacilli</taxon>
        <taxon>Bacillales</taxon>
        <taxon>Bacillaceae</taxon>
    </lineage>
</organism>
<dbReference type="Pfam" id="PF00672">
    <property type="entry name" value="HAMP"/>
    <property type="match status" value="1"/>
</dbReference>
<sequence length="600" mass="69128">MQKHFRLKNLSLKWKSIIILSILTILPIVSVSVMFFYQSNNIHQQQVVDTSYRNLNVMTSNFESVIQDVEDISEYIIFSDEFHRYMTLSADNISQGEINQLNDSLQGFFTFHLSNKPYFNSVTVEGSNGLTVNKGEVVQNSEQKWMNQAKALNGSILWTPPYQITTGWPSESTRVLSLFRVINSKINPTDAIGEVKIRLNERELFKFIRNEAIDENHELYLLRENGVIASHKNEDRIGTVVDDSFINKITDTEGEIFQHSLNGEQSHVISEKVEDFYLVSVVKEKFVLEELSDIRNTMQSIVIATIILGFTAIIGFFITILKPILELIRETKRVEKGDFKARVKVRSNDEIGKLGSRFNQMVSKVQFLIDTKYKLELRKKESEMKALQSQINPHFLYNTLDMIRWSARMERAPETGKSIEDLSRIFRISLNDGKLWTSLREELKNVQSYLELQKRRLGGNLSFSIFTEAGVEDALVMKIILQPLVENSIKHGFTGHHKGNSIYIRAYQYNKNELIIDVIDNGKGVDIKKINALSTYETDEQDGFALKNIHERITKAFGPSYGLEAIEHPQGTFIRLRSPFIYGEEHLNLLLEGEKRDEEY</sequence>
<dbReference type="SMART" id="SM00304">
    <property type="entry name" value="HAMP"/>
    <property type="match status" value="1"/>
</dbReference>
<keyword evidence="4" id="KW-0808">Transferase</keyword>
<proteinExistence type="predicted"/>
<dbReference type="EMBL" id="RBVX01000007">
    <property type="protein sequence ID" value="RSL33538.1"/>
    <property type="molecule type" value="Genomic_DNA"/>
</dbReference>
<evidence type="ECO:0000256" key="4">
    <source>
        <dbReference type="ARBA" id="ARBA00022679"/>
    </source>
</evidence>
<keyword evidence="7" id="KW-1133">Transmembrane helix</keyword>
<dbReference type="Pfam" id="PF06580">
    <property type="entry name" value="His_kinase"/>
    <property type="match status" value="1"/>
</dbReference>
<evidence type="ECO:0000256" key="1">
    <source>
        <dbReference type="ARBA" id="ARBA00004651"/>
    </source>
</evidence>
<evidence type="ECO:0000259" key="8">
    <source>
        <dbReference type="PROSITE" id="PS50885"/>
    </source>
</evidence>
<dbReference type="InterPro" id="IPR036890">
    <property type="entry name" value="HATPase_C_sf"/>
</dbReference>
<evidence type="ECO:0000256" key="7">
    <source>
        <dbReference type="SAM" id="Phobius"/>
    </source>
</evidence>
<evidence type="ECO:0000256" key="6">
    <source>
        <dbReference type="ARBA" id="ARBA00023136"/>
    </source>
</evidence>
<dbReference type="Proteomes" id="UP000275076">
    <property type="component" value="Unassembled WGS sequence"/>
</dbReference>
<dbReference type="CDD" id="cd06225">
    <property type="entry name" value="HAMP"/>
    <property type="match status" value="1"/>
</dbReference>
<evidence type="ECO:0000256" key="3">
    <source>
        <dbReference type="ARBA" id="ARBA00022553"/>
    </source>
</evidence>
<dbReference type="RefSeq" id="WP_125555599.1">
    <property type="nucleotide sequence ID" value="NZ_RBVX01000007.1"/>
</dbReference>
<comment type="caution">
    <text evidence="9">The sequence shown here is derived from an EMBL/GenBank/DDBJ whole genome shotgun (WGS) entry which is preliminary data.</text>
</comment>
<dbReference type="PROSITE" id="PS50885">
    <property type="entry name" value="HAMP"/>
    <property type="match status" value="1"/>
</dbReference>
<gene>
    <name evidence="9" type="ORF">D7Z54_09480</name>
</gene>
<dbReference type="GO" id="GO:0000155">
    <property type="term" value="F:phosphorelay sensor kinase activity"/>
    <property type="evidence" value="ECO:0007669"/>
    <property type="project" value="InterPro"/>
</dbReference>